<gene>
    <name evidence="8" type="ORF">OUZ56_008265</name>
</gene>
<dbReference type="Pfam" id="PF14678">
    <property type="entry name" value="FANCI_S4"/>
    <property type="match status" value="1"/>
</dbReference>
<evidence type="ECO:0008006" key="10">
    <source>
        <dbReference type="Google" id="ProtNLM"/>
    </source>
</evidence>
<evidence type="ECO:0000259" key="3">
    <source>
        <dbReference type="Pfam" id="PF14676"/>
    </source>
</evidence>
<dbReference type="Pfam" id="PF14675">
    <property type="entry name" value="FANCI_S1"/>
    <property type="match status" value="1"/>
</dbReference>
<dbReference type="InterPro" id="IPR029313">
    <property type="entry name" value="FANCI_S3"/>
</dbReference>
<sequence length="1356" mass="150292">MPVDVVRKLSKLVLSNNNQQQKEIVQQTIDTLSREDILRAVPDIVHSNGAPNLIRLVLEGLSNSSHHRDNLMLNVMKSILTELCDSEAVPENCAVDIVHLMSLNSHDLSSNNLAELVQLCLSFIQKGKNLRGKWLSLFPMIFSELGKQNRVTLDSDSMTGAEYCGGVISSLCDTEIAVEDAVAFTAVLRELRIPGTIVHKFVLKLCAIIPDMEPQEVPPFVYQLLFLCYQSDHLIPLEHLAKYFEMKLTRYGQSTNLSSRGESMEIDCDIETGSPKEILQAKATSIFHISRAAATGHPLGKEFVKFLRSRVDVPELVLVPFILEVALSLGALPQLRDIIGLLRKLVQRLLRSNERLRHSAWMRELMLGKQIDVQKMFNTIMLQGTSEGDNIVKGFELLAFDLLEIRNAGGFGRPSIAGPNLGNASSSSGTTSGTVPEQCWHIGAHILLQMIRKFPDSAPLIVKKLAERLQDVSNDSQYITTISLMVQHNPLSMLECKVSFTMLLYSMEYRGLVSAKRLYTGISPLFRSSGALRDSAFLVLRKLLHSCLEEVRQVAVVGFLEILKNFRFYVPTIGSSLSQTSISSQATVDVHHTQTSNSNRAFCSELLKLLQCALSQQASVRLTLYQNLPEVVSRNPELLPECIKMLRCHLKFFIDPEAVVQVDMCITKDGHNSHVIEPLGHLIQAIHQSILRSGKTNYFAKEDIDPKSEDQVDLGVLLIRKVVTKMAESSVDDYVVGDVQELSAQLKIQTLSSVCIALADFCLAENATTNVIAAKRLVSLYEMQTRFDSLLSEVGKGKGKGKAPKRTKKGKENPIDESPITDDTPKAPMKIFEKCTPSLQSISAFIGFLKDSNQTIANEKEILAFFKPQIGLRLWFAQSAFSKYQAFCNSKDIEGLSPESVTKFSGTIARALLLHCQNTRQVADDRSSAMYCTALNCLHEIILGFCKHNPTKLGRLLTAMDQVERPAAGIPLENQIAKTLKHFKDLLNHLLSGRENEDLVTKAVLPIVGTLIVLSDQLDPAGAEYTELFDWTHNLCKNVECRESSIAKPLINLLAHLSMASESSPSILEELAKEVRLAIGALDEENSSTTESNKLATVNEDTAVVVLTVLTARLEQLIQVVEWALPRIGILERGDASPLVEQSINTRLKLIAVALNQLVLADISPGPNSELILKLAISFYTTMGRVAKKQKSVLPSFRTLVRTTAGLTKNLSTFIAHLDDKQIHEKGFKRKKGDKEVAPRMDRCARSIPQLTYAIEQYNQAILGVSKRTKEDLSFGSKLGTTRDFRIKADKVNEALEGNAHSTESESESEDEEMEATNSVNRTAQTDSRVRGTARRSRGRGRGKFTSVGKANTSQK</sequence>
<feature type="domain" description="FANCI solenoid 2" evidence="3">
    <location>
        <begin position="391"/>
        <end position="560"/>
    </location>
</feature>
<comment type="caution">
    <text evidence="8">The sequence shown here is derived from an EMBL/GenBank/DDBJ whole genome shotgun (WGS) entry which is preliminary data.</text>
</comment>
<dbReference type="Proteomes" id="UP001234178">
    <property type="component" value="Unassembled WGS sequence"/>
</dbReference>
<evidence type="ECO:0000256" key="1">
    <source>
        <dbReference type="SAM" id="MobiDB-lite"/>
    </source>
</evidence>
<dbReference type="Pfam" id="PF14677">
    <property type="entry name" value="FANCI_S3"/>
    <property type="match status" value="1"/>
</dbReference>
<feature type="domain" description="FANCI solenoid 3" evidence="4">
    <location>
        <begin position="838"/>
        <end position="1054"/>
    </location>
</feature>
<feature type="compositionally biased region" description="Basic residues" evidence="1">
    <location>
        <begin position="797"/>
        <end position="809"/>
    </location>
</feature>
<evidence type="ECO:0000259" key="7">
    <source>
        <dbReference type="Pfam" id="PF14680"/>
    </source>
</evidence>
<feature type="region of interest" description="Disordered" evidence="1">
    <location>
        <begin position="1295"/>
        <end position="1356"/>
    </location>
</feature>
<feature type="region of interest" description="Disordered" evidence="1">
    <location>
        <begin position="795"/>
        <end position="823"/>
    </location>
</feature>
<feature type="domain" description="FANCI helical" evidence="6">
    <location>
        <begin position="299"/>
        <end position="382"/>
    </location>
</feature>
<proteinExistence type="predicted"/>
<feature type="compositionally biased region" description="Acidic residues" evidence="1">
    <location>
        <begin position="1305"/>
        <end position="1315"/>
    </location>
</feature>
<dbReference type="Pfam" id="PF14680">
    <property type="entry name" value="FANCI_HD2"/>
    <property type="match status" value="1"/>
</dbReference>
<dbReference type="InterPro" id="IPR016024">
    <property type="entry name" value="ARM-type_fold"/>
</dbReference>
<feature type="domain" description="FANCI solenoid 1" evidence="2">
    <location>
        <begin position="71"/>
        <end position="293"/>
    </location>
</feature>
<dbReference type="SUPFAM" id="SSF48371">
    <property type="entry name" value="ARM repeat"/>
    <property type="match status" value="1"/>
</dbReference>
<feature type="compositionally biased region" description="Polar residues" evidence="1">
    <location>
        <begin position="1316"/>
        <end position="1327"/>
    </location>
</feature>
<feature type="domain" description="FANCI solenoid 4" evidence="5">
    <location>
        <begin position="1067"/>
        <end position="1294"/>
    </location>
</feature>
<dbReference type="InterPro" id="IPR026171">
    <property type="entry name" value="FANCI"/>
</dbReference>
<dbReference type="PANTHER" id="PTHR21818">
    <property type="entry name" value="BC025462 PROTEIN"/>
    <property type="match status" value="1"/>
</dbReference>
<feature type="domain" description="FANCI helical" evidence="7">
    <location>
        <begin position="575"/>
        <end position="791"/>
    </location>
</feature>
<feature type="compositionally biased region" description="Basic residues" evidence="1">
    <location>
        <begin position="1332"/>
        <end position="1343"/>
    </location>
</feature>
<protein>
    <recommendedName>
        <fullName evidence="10">Fanconi anemia group I protein</fullName>
    </recommendedName>
</protein>
<reference evidence="8 9" key="1">
    <citation type="journal article" date="2023" name="Nucleic Acids Res.">
        <title>The hologenome of Daphnia magna reveals possible DNA methylation and microbiome-mediated evolution of the host genome.</title>
        <authorList>
            <person name="Chaturvedi A."/>
            <person name="Li X."/>
            <person name="Dhandapani V."/>
            <person name="Marshall H."/>
            <person name="Kissane S."/>
            <person name="Cuenca-Cambronero M."/>
            <person name="Asole G."/>
            <person name="Calvet F."/>
            <person name="Ruiz-Romero M."/>
            <person name="Marangio P."/>
            <person name="Guigo R."/>
            <person name="Rago D."/>
            <person name="Mirbahai L."/>
            <person name="Eastwood N."/>
            <person name="Colbourne J.K."/>
            <person name="Zhou J."/>
            <person name="Mallon E."/>
            <person name="Orsini L."/>
        </authorList>
    </citation>
    <scope>NUCLEOTIDE SEQUENCE [LARGE SCALE GENOMIC DNA]</scope>
    <source>
        <strain evidence="8">LRV0_1</strain>
    </source>
</reference>
<dbReference type="PANTHER" id="PTHR21818:SF0">
    <property type="entry name" value="FANCONI ANEMIA GROUP I PROTEIN"/>
    <property type="match status" value="1"/>
</dbReference>
<dbReference type="InterPro" id="IPR029314">
    <property type="entry name" value="FANCI_S4"/>
</dbReference>
<dbReference type="InterPro" id="IPR029315">
    <property type="entry name" value="FANCI_S2"/>
</dbReference>
<dbReference type="InterPro" id="IPR029312">
    <property type="entry name" value="FANCI_HD2"/>
</dbReference>
<keyword evidence="9" id="KW-1185">Reference proteome</keyword>
<evidence type="ECO:0000259" key="2">
    <source>
        <dbReference type="Pfam" id="PF14675"/>
    </source>
</evidence>
<dbReference type="InterPro" id="IPR029310">
    <property type="entry name" value="FANCI_HD1"/>
</dbReference>
<dbReference type="InterPro" id="IPR029308">
    <property type="entry name" value="FANCI_S1"/>
</dbReference>
<dbReference type="Pfam" id="PF14679">
    <property type="entry name" value="FANCI_HD1"/>
    <property type="match status" value="1"/>
</dbReference>
<dbReference type="EMBL" id="JAOYFB010000037">
    <property type="protein sequence ID" value="KAK4022818.1"/>
    <property type="molecule type" value="Genomic_DNA"/>
</dbReference>
<evidence type="ECO:0000259" key="6">
    <source>
        <dbReference type="Pfam" id="PF14679"/>
    </source>
</evidence>
<organism evidence="8 9">
    <name type="scientific">Daphnia magna</name>
    <dbReference type="NCBI Taxonomy" id="35525"/>
    <lineage>
        <taxon>Eukaryota</taxon>
        <taxon>Metazoa</taxon>
        <taxon>Ecdysozoa</taxon>
        <taxon>Arthropoda</taxon>
        <taxon>Crustacea</taxon>
        <taxon>Branchiopoda</taxon>
        <taxon>Diplostraca</taxon>
        <taxon>Cladocera</taxon>
        <taxon>Anomopoda</taxon>
        <taxon>Daphniidae</taxon>
        <taxon>Daphnia</taxon>
    </lineage>
</organism>
<name>A0ABR0ACF3_9CRUS</name>
<evidence type="ECO:0000259" key="4">
    <source>
        <dbReference type="Pfam" id="PF14677"/>
    </source>
</evidence>
<evidence type="ECO:0000313" key="9">
    <source>
        <dbReference type="Proteomes" id="UP001234178"/>
    </source>
</evidence>
<evidence type="ECO:0000313" key="8">
    <source>
        <dbReference type="EMBL" id="KAK4022818.1"/>
    </source>
</evidence>
<evidence type="ECO:0000259" key="5">
    <source>
        <dbReference type="Pfam" id="PF14678"/>
    </source>
</evidence>
<accession>A0ABR0ACF3</accession>
<dbReference type="Pfam" id="PF14676">
    <property type="entry name" value="FANCI_S2"/>
    <property type="match status" value="1"/>
</dbReference>